<evidence type="ECO:0000313" key="5">
    <source>
        <dbReference type="Proteomes" id="UP001170481"/>
    </source>
</evidence>
<dbReference type="InterPro" id="IPR018968">
    <property type="entry name" value="Phasin"/>
</dbReference>
<name>A0AAP4TYD0_9GAMM</name>
<dbReference type="InterPro" id="IPR014176">
    <property type="entry name" value="Phasin_subfam-3"/>
</dbReference>
<dbReference type="Pfam" id="PF09361">
    <property type="entry name" value="Phasin_2"/>
    <property type="match status" value="1"/>
</dbReference>
<dbReference type="EMBL" id="JASCSA010000002">
    <property type="protein sequence ID" value="MDI5883218.1"/>
    <property type="molecule type" value="Genomic_DNA"/>
</dbReference>
<accession>A0AAP4TYD0</accession>
<dbReference type="Proteomes" id="UP001170481">
    <property type="component" value="Unassembled WGS sequence"/>
</dbReference>
<feature type="domain" description="Phasin" evidence="2">
    <location>
        <begin position="9"/>
        <end position="107"/>
    </location>
</feature>
<dbReference type="NCBIfam" id="TIGR02809">
    <property type="entry name" value="phasin_3"/>
    <property type="match status" value="1"/>
</dbReference>
<proteinExistence type="predicted"/>
<protein>
    <submittedName>
        <fullName evidence="4">Phasin family protein</fullName>
    </submittedName>
</protein>
<dbReference type="AlphaFoldDB" id="A0AAP4TYD0"/>
<dbReference type="GeneID" id="97325668"/>
<evidence type="ECO:0000313" key="6">
    <source>
        <dbReference type="Proteomes" id="UP001229025"/>
    </source>
</evidence>
<organism evidence="4 5">
    <name type="scientific">Cobetia amphilecti</name>
    <dbReference type="NCBI Taxonomy" id="1055104"/>
    <lineage>
        <taxon>Bacteria</taxon>
        <taxon>Pseudomonadati</taxon>
        <taxon>Pseudomonadota</taxon>
        <taxon>Gammaproteobacteria</taxon>
        <taxon>Oceanospirillales</taxon>
        <taxon>Halomonadaceae</taxon>
        <taxon>Cobetia</taxon>
    </lineage>
</organism>
<gene>
    <name evidence="4" type="ORF">Q4535_04030</name>
    <name evidence="3" type="ORF">QLT01_02475</name>
</gene>
<feature type="region of interest" description="Disordered" evidence="1">
    <location>
        <begin position="103"/>
        <end position="150"/>
    </location>
</feature>
<evidence type="ECO:0000313" key="3">
    <source>
        <dbReference type="EMBL" id="MDI5883218.1"/>
    </source>
</evidence>
<dbReference type="EMBL" id="JAUORK010000003">
    <property type="protein sequence ID" value="MDO6671281.1"/>
    <property type="molecule type" value="Genomic_DNA"/>
</dbReference>
<reference evidence="3" key="1">
    <citation type="submission" date="2023-04" db="EMBL/GenBank/DDBJ databases">
        <authorList>
            <person name="Otstavnykh N."/>
            <person name="Seitkalieva A."/>
            <person name="Bystritskaya E."/>
        </authorList>
    </citation>
    <scope>NUCLEOTIDE SEQUENCE</scope>
    <source>
        <strain evidence="3">NRIC 0815</strain>
    </source>
</reference>
<comment type="caution">
    <text evidence="4">The sequence shown here is derived from an EMBL/GenBank/DDBJ whole genome shotgun (WGS) entry which is preliminary data.</text>
</comment>
<evidence type="ECO:0000313" key="4">
    <source>
        <dbReference type="EMBL" id="MDO6671281.1"/>
    </source>
</evidence>
<dbReference type="RefSeq" id="WP_043335557.1">
    <property type="nucleotide sequence ID" value="NZ_CANLSP010000002.1"/>
</dbReference>
<evidence type="ECO:0000259" key="2">
    <source>
        <dbReference type="Pfam" id="PF09361"/>
    </source>
</evidence>
<reference evidence="4" key="2">
    <citation type="submission" date="2023-07" db="EMBL/GenBank/DDBJ databases">
        <title>Genome content predicts the carbon catabolic preferences of heterotrophic bacteria.</title>
        <authorList>
            <person name="Gralka M."/>
        </authorList>
    </citation>
    <scope>NUCLEOTIDE SEQUENCE</scope>
    <source>
        <strain evidence="4">C2R13</strain>
    </source>
</reference>
<reference evidence="3" key="4">
    <citation type="submission" date="2024-05" db="EMBL/GenBank/DDBJ databases">
        <title>Genome-based characterization of strain KMM 296 and proposal for reclassification of Cobetia litoralis and Cobetia pacifica, and emended description of the species Cobetia amphilecti and Cobetia marina.</title>
        <authorList>
            <person name="Balabanova L."/>
            <person name="Nedashkovskaya O."/>
        </authorList>
    </citation>
    <scope>NUCLEOTIDE SEQUENCE</scope>
    <source>
        <strain evidence="3">NRIC 0815</strain>
    </source>
</reference>
<evidence type="ECO:0000256" key="1">
    <source>
        <dbReference type="SAM" id="MobiDB-lite"/>
    </source>
</evidence>
<dbReference type="Proteomes" id="UP001229025">
    <property type="component" value="Unassembled WGS sequence"/>
</dbReference>
<keyword evidence="6" id="KW-1185">Reference proteome</keyword>
<feature type="compositionally biased region" description="Low complexity" evidence="1">
    <location>
        <begin position="116"/>
        <end position="150"/>
    </location>
</feature>
<sequence length="150" mass="16579">MQQDQMFNAFAEQARSFYQPMRKLNTLMLDHMGKIADYQMDAAKRYTETGLERARAATEIKGMEEFSEFSNRQLEVATELSQQMMDDSLKLAEMGNEMRAQLEQAYSDAGKEATDKASAATEKAASAAEDKASSAASNKPAAATSRAKQN</sequence>
<reference evidence="6" key="3">
    <citation type="submission" date="2023-07" db="EMBL/GenBank/DDBJ databases">
        <title>Genome-based characterization of strain KMM 296 and proposal for reclassification of Cobetia litoralis and Cobetia pacifica, and emended description of the species Cobetia amphilecti and Cobetia marina.</title>
        <authorList>
            <person name="Balabanova L."/>
            <person name="Nedashkovskaya O."/>
        </authorList>
    </citation>
    <scope>NUCLEOTIDE SEQUENCE [LARGE SCALE GENOMIC DNA]</scope>
    <source>
        <strain evidence="6">NRIC 0815</strain>
    </source>
</reference>